<keyword evidence="1" id="KW-0812">Transmembrane</keyword>
<organism evidence="2 3">
    <name type="scientific">Mycolicibacterium cyprinidarum</name>
    <dbReference type="NCBI Taxonomy" id="2860311"/>
    <lineage>
        <taxon>Bacteria</taxon>
        <taxon>Bacillati</taxon>
        <taxon>Actinomycetota</taxon>
        <taxon>Actinomycetes</taxon>
        <taxon>Mycobacteriales</taxon>
        <taxon>Mycobacteriaceae</taxon>
        <taxon>Mycolicibacterium</taxon>
    </lineage>
</organism>
<proteinExistence type="predicted"/>
<dbReference type="EMBL" id="BPRH01003740">
    <property type="protein sequence ID" value="GJF10521.1"/>
    <property type="molecule type" value="Genomic_DNA"/>
</dbReference>
<sequence length="118" mass="12434">MLLVHLVVVLAPVTALLLVLCGVWPAARRRLVWVMVFSAAITAALTPLTIEAGEWLQSRLGDPPDVTAHARLGETMLYVSVGLAVGAASVAALHVWERRRAPAGLILRVTVAAAAAQP</sequence>
<reference evidence="2 3" key="1">
    <citation type="submission" date="2021-08" db="EMBL/GenBank/DDBJ databases">
        <title>Draft genome sequence of Mycolicibacterium sp. NGTWS1702 strain.</title>
        <authorList>
            <person name="Matsumoto M."/>
            <person name="Tang B.C.C."/>
            <person name="Machida Y."/>
            <person name="Matoyama H."/>
            <person name="Kishihara T."/>
            <person name="Sato S."/>
            <person name="Kondo I."/>
            <person name="Sano M."/>
            <person name="Kato G."/>
        </authorList>
    </citation>
    <scope>NUCLEOTIDE SEQUENCE [LARGE SCALE GENOMIC DNA]</scope>
    <source>
        <strain evidence="2 3">NGTWSNA01</strain>
    </source>
</reference>
<feature type="transmembrane region" description="Helical" evidence="1">
    <location>
        <begin position="76"/>
        <end position="96"/>
    </location>
</feature>
<keyword evidence="1" id="KW-1133">Transmembrane helix</keyword>
<evidence type="ECO:0008006" key="4">
    <source>
        <dbReference type="Google" id="ProtNLM"/>
    </source>
</evidence>
<gene>
    <name evidence="2" type="ORF">NGTWS1702_35720</name>
</gene>
<evidence type="ECO:0000256" key="1">
    <source>
        <dbReference type="SAM" id="Phobius"/>
    </source>
</evidence>
<feature type="transmembrane region" description="Helical" evidence="1">
    <location>
        <begin position="6"/>
        <end position="24"/>
    </location>
</feature>
<feature type="transmembrane region" description="Helical" evidence="1">
    <location>
        <begin position="31"/>
        <end position="50"/>
    </location>
</feature>
<comment type="caution">
    <text evidence="2">The sequence shown here is derived from an EMBL/GenBank/DDBJ whole genome shotgun (WGS) entry which is preliminary data.</text>
</comment>
<keyword evidence="1" id="KW-0472">Membrane</keyword>
<keyword evidence="3" id="KW-1185">Reference proteome</keyword>
<protein>
    <recommendedName>
        <fullName evidence="4">M56 family peptidase</fullName>
    </recommendedName>
</protein>
<evidence type="ECO:0000313" key="2">
    <source>
        <dbReference type="EMBL" id="GJF10521.1"/>
    </source>
</evidence>
<accession>A0ABQ4VAL5</accession>
<dbReference type="Proteomes" id="UP001060504">
    <property type="component" value="Unassembled WGS sequence"/>
</dbReference>
<evidence type="ECO:0000313" key="3">
    <source>
        <dbReference type="Proteomes" id="UP001060504"/>
    </source>
</evidence>
<name>A0ABQ4VAL5_9MYCO</name>